<keyword evidence="2" id="KW-0812">Transmembrane</keyword>
<keyword evidence="2" id="KW-0472">Membrane</keyword>
<feature type="region of interest" description="Disordered" evidence="1">
    <location>
        <begin position="122"/>
        <end position="144"/>
    </location>
</feature>
<feature type="region of interest" description="Disordered" evidence="1">
    <location>
        <begin position="1"/>
        <end position="32"/>
    </location>
</feature>
<dbReference type="EMBL" id="JABXXO010000009">
    <property type="protein sequence ID" value="KAF7770820.1"/>
    <property type="molecule type" value="Genomic_DNA"/>
</dbReference>
<evidence type="ECO:0000256" key="2">
    <source>
        <dbReference type="SAM" id="Phobius"/>
    </source>
</evidence>
<protein>
    <submittedName>
        <fullName evidence="3">Uncharacterized protein</fullName>
    </submittedName>
</protein>
<reference evidence="3 4" key="1">
    <citation type="journal article" name="Sci. Rep.">
        <title>Telomere-to-telomere assembled and centromere annotated genomes of the two main subspecies of the button mushroom Agaricus bisporus reveal especially polymorphic chromosome ends.</title>
        <authorList>
            <person name="Sonnenberg A.S.M."/>
            <person name="Sedaghat-Telgerd N."/>
            <person name="Lavrijssen B."/>
            <person name="Ohm R.A."/>
            <person name="Hendrickx P.M."/>
            <person name="Scholtmeijer K."/>
            <person name="Baars J.J.P."/>
            <person name="van Peer A."/>
        </authorList>
    </citation>
    <scope>NUCLEOTIDE SEQUENCE [LARGE SCALE GENOMIC DNA]</scope>
    <source>
        <strain evidence="3 4">H119_p4</strain>
    </source>
</reference>
<gene>
    <name evidence="3" type="ORF">Agabi119p4_6794</name>
</gene>
<dbReference type="AlphaFoldDB" id="A0A8H7C985"/>
<evidence type="ECO:0000313" key="3">
    <source>
        <dbReference type="EMBL" id="KAF7770820.1"/>
    </source>
</evidence>
<proteinExistence type="predicted"/>
<name>A0A8H7C985_AGABI</name>
<feature type="transmembrane region" description="Helical" evidence="2">
    <location>
        <begin position="47"/>
        <end position="72"/>
    </location>
</feature>
<feature type="compositionally biased region" description="Low complexity" evidence="1">
    <location>
        <begin position="1"/>
        <end position="23"/>
    </location>
</feature>
<sequence>MNAPSSSVTTPPVSTPSLLSSPSADRNIPSPSVSHMLPKSRFWSNKVAVGGTFAAIGLVLLGVVFLIAFTCVKRRRRMRQPEKGDGQQTSSIHVEDPEDWRYTSRLDPFAAPWNVKLKPPPCSSSSVTMGERSYSNKSVSKLIA</sequence>
<comment type="caution">
    <text evidence="3">The sequence shown here is derived from an EMBL/GenBank/DDBJ whole genome shotgun (WGS) entry which is preliminary data.</text>
</comment>
<feature type="compositionally biased region" description="Polar residues" evidence="1">
    <location>
        <begin position="123"/>
        <end position="144"/>
    </location>
</feature>
<accession>A0A8H7C985</accession>
<evidence type="ECO:0000313" key="4">
    <source>
        <dbReference type="Proteomes" id="UP000629468"/>
    </source>
</evidence>
<evidence type="ECO:0000256" key="1">
    <source>
        <dbReference type="SAM" id="MobiDB-lite"/>
    </source>
</evidence>
<feature type="region of interest" description="Disordered" evidence="1">
    <location>
        <begin position="76"/>
        <end position="97"/>
    </location>
</feature>
<keyword evidence="2" id="KW-1133">Transmembrane helix</keyword>
<organism evidence="3 4">
    <name type="scientific">Agaricus bisporus var. burnettii</name>
    <dbReference type="NCBI Taxonomy" id="192524"/>
    <lineage>
        <taxon>Eukaryota</taxon>
        <taxon>Fungi</taxon>
        <taxon>Dikarya</taxon>
        <taxon>Basidiomycota</taxon>
        <taxon>Agaricomycotina</taxon>
        <taxon>Agaricomycetes</taxon>
        <taxon>Agaricomycetidae</taxon>
        <taxon>Agaricales</taxon>
        <taxon>Agaricineae</taxon>
        <taxon>Agaricaceae</taxon>
        <taxon>Agaricus</taxon>
    </lineage>
</organism>
<dbReference type="Proteomes" id="UP000629468">
    <property type="component" value="Unassembled WGS sequence"/>
</dbReference>